<dbReference type="InterPro" id="IPR035897">
    <property type="entry name" value="Toll_tir_struct_dom_sf"/>
</dbReference>
<name>A0ABV4Y346_9CYAN</name>
<accession>A0ABV4Y346</accession>
<dbReference type="EMBL" id="JBHFNR010000286">
    <property type="protein sequence ID" value="MFB2898341.1"/>
    <property type="molecule type" value="Genomic_DNA"/>
</dbReference>
<evidence type="ECO:0000256" key="1">
    <source>
        <dbReference type="ARBA" id="ARBA00011982"/>
    </source>
</evidence>
<comment type="caution">
    <text evidence="6">The sequence shown here is derived from an EMBL/GenBank/DDBJ whole genome shotgun (WGS) entry which is preliminary data.</text>
</comment>
<proteinExistence type="predicted"/>
<dbReference type="Gene3D" id="3.40.50.10140">
    <property type="entry name" value="Toll/interleukin-1 receptor homology (TIR) domain"/>
    <property type="match status" value="2"/>
</dbReference>
<sequence length="492" mass="55074">MRAKIFISYTSPDQSLLDEFLRHLTSFQWESITTYCYHEGNIQREEFKSQIRSANIIVILVTSAYLDSVTQRRWELEQIAAQNKVIAINFNPDELATSQFQEFCSQVLDYSSVTSWEEQIESLKNAAEVIYEEIVSLTDSYQTRSLVSDATRGIVLPPSPPKSDVATRGLARGADIVTPRGFSPVERQENTGYDTAQLKEQLEQIYRVQEASAHPTATNKDLVDCSVFSPPAVACGDMFLVQVFVHLPEQAEIAQQQAEQSDSETKKLGVKSLGIPIERGTELSFSLSIPKLEVDEPIQELIWNGTANSVQFGVTVPADLTQKTLIGTVTVSQNSIPIGHLKFKLSITASGSANSSQPQPVGEAARIYKKAFVSYSSKDRQEVLKRVQALAVTGIEVFQDVLNLEPGDRWEKELYRHINECDLFLLFWSTAAKESKWVLKEVLYALERQGKDGLNPPEIIPVIIEGPPLVPPPEQLQHLHFNDKILYLIAMS</sequence>
<evidence type="ECO:0000313" key="6">
    <source>
        <dbReference type="EMBL" id="MFB2898341.1"/>
    </source>
</evidence>
<dbReference type="PANTHER" id="PTHR32009:SF39">
    <property type="entry name" value="TIR DOMAIN-CONTAINING PROTEIN"/>
    <property type="match status" value="1"/>
</dbReference>
<comment type="catalytic activity">
    <reaction evidence="4">
        <text>NAD(+) + H2O = ADP-D-ribose + nicotinamide + H(+)</text>
        <dbReference type="Rhea" id="RHEA:16301"/>
        <dbReference type="ChEBI" id="CHEBI:15377"/>
        <dbReference type="ChEBI" id="CHEBI:15378"/>
        <dbReference type="ChEBI" id="CHEBI:17154"/>
        <dbReference type="ChEBI" id="CHEBI:57540"/>
        <dbReference type="ChEBI" id="CHEBI:57967"/>
        <dbReference type="EC" id="3.2.2.6"/>
    </reaction>
    <physiologicalReaction direction="left-to-right" evidence="4">
        <dbReference type="Rhea" id="RHEA:16302"/>
    </physiologicalReaction>
</comment>
<gene>
    <name evidence="6" type="ORF">ACE1CI_35945</name>
</gene>
<evidence type="ECO:0000256" key="4">
    <source>
        <dbReference type="ARBA" id="ARBA00047304"/>
    </source>
</evidence>
<dbReference type="EC" id="3.2.2.6" evidence="1"/>
<dbReference type="RefSeq" id="WP_413267940.1">
    <property type="nucleotide sequence ID" value="NZ_JBHFNR010000286.1"/>
</dbReference>
<dbReference type="Pfam" id="PF13676">
    <property type="entry name" value="TIR_2"/>
    <property type="match status" value="1"/>
</dbReference>
<protein>
    <recommendedName>
        <fullName evidence="1">ADP-ribosyl cyclase/cyclic ADP-ribose hydrolase</fullName>
        <ecNumber evidence="1">3.2.2.6</ecNumber>
    </recommendedName>
</protein>
<evidence type="ECO:0000256" key="3">
    <source>
        <dbReference type="ARBA" id="ARBA00023027"/>
    </source>
</evidence>
<dbReference type="InterPro" id="IPR000157">
    <property type="entry name" value="TIR_dom"/>
</dbReference>
<evidence type="ECO:0000259" key="5">
    <source>
        <dbReference type="PROSITE" id="PS50104"/>
    </source>
</evidence>
<dbReference type="PROSITE" id="PS50104">
    <property type="entry name" value="TIR"/>
    <property type="match status" value="1"/>
</dbReference>
<reference evidence="6 7" key="1">
    <citation type="submission" date="2024-09" db="EMBL/GenBank/DDBJ databases">
        <title>Floridaenema gen nov. (Aerosakkonemataceae, Aerosakkonematales ord. nov., Cyanobacteria) from benthic tropical and subtropical fresh waters, with the description of four new species.</title>
        <authorList>
            <person name="Moretto J.A."/>
            <person name="Berthold D.E."/>
            <person name="Lefler F.W."/>
            <person name="Huang I.-S."/>
            <person name="Laughinghouse H. IV."/>
        </authorList>
    </citation>
    <scope>NUCLEOTIDE SEQUENCE [LARGE SCALE GENOMIC DNA]</scope>
    <source>
        <strain evidence="6 7">BLCC-F50</strain>
    </source>
</reference>
<keyword evidence="3" id="KW-0520">NAD</keyword>
<keyword evidence="2" id="KW-0378">Hydrolase</keyword>
<organism evidence="6 7">
    <name type="scientific">Floridaenema flaviceps BLCC-F50</name>
    <dbReference type="NCBI Taxonomy" id="3153642"/>
    <lineage>
        <taxon>Bacteria</taxon>
        <taxon>Bacillati</taxon>
        <taxon>Cyanobacteriota</taxon>
        <taxon>Cyanophyceae</taxon>
        <taxon>Oscillatoriophycideae</taxon>
        <taxon>Aerosakkonematales</taxon>
        <taxon>Aerosakkonemataceae</taxon>
        <taxon>Floridanema</taxon>
        <taxon>Floridanema flaviceps</taxon>
    </lineage>
</organism>
<feature type="domain" description="TIR" evidence="5">
    <location>
        <begin position="367"/>
        <end position="492"/>
    </location>
</feature>
<evidence type="ECO:0000256" key="2">
    <source>
        <dbReference type="ARBA" id="ARBA00022801"/>
    </source>
</evidence>
<dbReference type="Proteomes" id="UP001576784">
    <property type="component" value="Unassembled WGS sequence"/>
</dbReference>
<dbReference type="SUPFAM" id="SSF52200">
    <property type="entry name" value="Toll/Interleukin receptor TIR domain"/>
    <property type="match status" value="2"/>
</dbReference>
<dbReference type="PANTHER" id="PTHR32009">
    <property type="entry name" value="TMV RESISTANCE PROTEIN N-LIKE"/>
    <property type="match status" value="1"/>
</dbReference>
<evidence type="ECO:0000313" key="7">
    <source>
        <dbReference type="Proteomes" id="UP001576784"/>
    </source>
</evidence>
<keyword evidence="7" id="KW-1185">Reference proteome</keyword>